<comment type="caution">
    <text evidence="1">The sequence shown here is derived from an EMBL/GenBank/DDBJ whole genome shotgun (WGS) entry which is preliminary data.</text>
</comment>
<sequence>MPDVEVYYHELTSAASAVQTASQRAIEAAADLSGDDVGIANPAHRPGLRLEMHRRFTALRTAVRDHAVAASGVGGDVQAIADKYSELDAELNG</sequence>
<keyword evidence="2" id="KW-1185">Reference proteome</keyword>
<gene>
    <name evidence="1" type="ORF">JNB62_10865</name>
</gene>
<dbReference type="RefSeq" id="WP_220300897.1">
    <property type="nucleotide sequence ID" value="NZ_JAEUAW010000007.1"/>
</dbReference>
<evidence type="ECO:0008006" key="3">
    <source>
        <dbReference type="Google" id="ProtNLM"/>
    </source>
</evidence>
<evidence type="ECO:0000313" key="2">
    <source>
        <dbReference type="Proteomes" id="UP001196843"/>
    </source>
</evidence>
<evidence type="ECO:0000313" key="1">
    <source>
        <dbReference type="EMBL" id="MBW9094185.1"/>
    </source>
</evidence>
<protein>
    <recommendedName>
        <fullName evidence="3">PE domain-containing protein</fullName>
    </recommendedName>
</protein>
<reference evidence="1 2" key="1">
    <citation type="journal article" date="2021" name="MBio">
        <title>Poor Competitiveness of Bradyrhizobium in Pigeon Pea Root Colonization in Indian Soils.</title>
        <authorList>
            <person name="Chalasani D."/>
            <person name="Basu A."/>
            <person name="Pullabhotla S.V.S.R.N."/>
            <person name="Jorrin B."/>
            <person name="Neal A.L."/>
            <person name="Poole P.S."/>
            <person name="Podile A.R."/>
            <person name="Tkacz A."/>
        </authorList>
    </citation>
    <scope>NUCLEOTIDE SEQUENCE [LARGE SCALE GENOMIC DNA]</scope>
    <source>
        <strain evidence="1 2">HU14</strain>
    </source>
</reference>
<dbReference type="EMBL" id="JAEUAW010000007">
    <property type="protein sequence ID" value="MBW9094185.1"/>
    <property type="molecule type" value="Genomic_DNA"/>
</dbReference>
<name>A0ABS7HP42_9MICO</name>
<organism evidence="1 2">
    <name type="scientific">Microbacterium jejuense</name>
    <dbReference type="NCBI Taxonomy" id="1263637"/>
    <lineage>
        <taxon>Bacteria</taxon>
        <taxon>Bacillati</taxon>
        <taxon>Actinomycetota</taxon>
        <taxon>Actinomycetes</taxon>
        <taxon>Micrococcales</taxon>
        <taxon>Microbacteriaceae</taxon>
        <taxon>Microbacterium</taxon>
    </lineage>
</organism>
<dbReference type="Proteomes" id="UP001196843">
    <property type="component" value="Unassembled WGS sequence"/>
</dbReference>
<proteinExistence type="predicted"/>
<accession>A0ABS7HP42</accession>